<evidence type="ECO:0000313" key="1">
    <source>
        <dbReference type="EMBL" id="GAD51827.1"/>
    </source>
</evidence>
<dbReference type="EMBL" id="BATA01000009">
    <property type="protein sequence ID" value="GAD51827.1"/>
    <property type="molecule type" value="Genomic_DNA"/>
</dbReference>
<evidence type="ECO:0000313" key="2">
    <source>
        <dbReference type="Proteomes" id="UP000016986"/>
    </source>
</evidence>
<reference evidence="1 2" key="1">
    <citation type="submission" date="2013-09" db="EMBL/GenBank/DDBJ databases">
        <title>Whole genome sequencing of Halarchaeum acidiphilum strain MH1-52-1.</title>
        <authorList>
            <person name="Shimane Y."/>
            <person name="Minegishi H."/>
            <person name="Nishi S."/>
            <person name="Echigo A."/>
            <person name="Shuto A."/>
            <person name="Konishi M."/>
            <person name="Ito T."/>
            <person name="Ohkuma M."/>
            <person name="Ohta Y."/>
            <person name="Nagano Y."/>
            <person name="Tsubouchi T."/>
            <person name="Mori K."/>
            <person name="Usui K."/>
            <person name="Kamekura M."/>
            <person name="Usami R."/>
            <person name="Takaki Y."/>
            <person name="Hatada Y."/>
        </authorList>
    </citation>
    <scope>NUCLEOTIDE SEQUENCE [LARGE SCALE GENOMIC DNA]</scope>
    <source>
        <strain evidence="1 2">JCM 16109</strain>
    </source>
</reference>
<comment type="caution">
    <text evidence="1">The sequence shown here is derived from an EMBL/GenBank/DDBJ whole genome shotgun (WGS) entry which is preliminary data.</text>
</comment>
<name>U2YSY1_9EURY</name>
<gene>
    <name evidence="1" type="ORF">MBEHAL_0587</name>
</gene>
<keyword evidence="2" id="KW-1185">Reference proteome</keyword>
<dbReference type="AlphaFoldDB" id="U2YSY1"/>
<sequence>MPNRPRCPVCDGARRGGIRVCADLPYTLVVEREWFRPIIRDANL</sequence>
<dbReference type="Proteomes" id="UP000016986">
    <property type="component" value="Unassembled WGS sequence"/>
</dbReference>
<organism evidence="1 2">
    <name type="scientific">Halarchaeum acidiphilum MH1-52-1</name>
    <dbReference type="NCBI Taxonomy" id="1261545"/>
    <lineage>
        <taxon>Archaea</taxon>
        <taxon>Methanobacteriati</taxon>
        <taxon>Methanobacteriota</taxon>
        <taxon>Stenosarchaea group</taxon>
        <taxon>Halobacteria</taxon>
        <taxon>Halobacteriales</taxon>
        <taxon>Halobacteriaceae</taxon>
    </lineage>
</organism>
<accession>U2YSY1</accession>
<proteinExistence type="predicted"/>
<protein>
    <submittedName>
        <fullName evidence="1">Uncharacterized protein</fullName>
    </submittedName>
</protein>